<keyword evidence="10 17" id="KW-0560">Oxidoreductase</keyword>
<feature type="binding site" evidence="17">
    <location>
        <position position="31"/>
    </location>
    <ligand>
        <name>[4Fe-4S] cluster</name>
        <dbReference type="ChEBI" id="CHEBI:49883"/>
    </ligand>
</feature>
<evidence type="ECO:0000256" key="13">
    <source>
        <dbReference type="ARBA" id="ARBA00023157"/>
    </source>
</evidence>
<reference evidence="18 19" key="1">
    <citation type="submission" date="2020-08" db="EMBL/GenBank/DDBJ databases">
        <authorList>
            <person name="Liu C."/>
            <person name="Sun Q."/>
        </authorList>
    </citation>
    <scope>NUCLEOTIDE SEQUENCE [LARGE SCALE GENOMIC DNA]</scope>
    <source>
        <strain evidence="18 19">NSJ-57</strain>
    </source>
</reference>
<dbReference type="Pfam" id="PF02677">
    <property type="entry name" value="QueH"/>
    <property type="match status" value="1"/>
</dbReference>
<dbReference type="GO" id="GO:0008616">
    <property type="term" value="P:tRNA queuosine(34) biosynthetic process"/>
    <property type="evidence" value="ECO:0007669"/>
    <property type="project" value="UniProtKB-UniRule"/>
</dbReference>
<evidence type="ECO:0000256" key="7">
    <source>
        <dbReference type="ARBA" id="ARBA00022694"/>
    </source>
</evidence>
<dbReference type="EMBL" id="CP060637">
    <property type="protein sequence ID" value="QNM16061.1"/>
    <property type="molecule type" value="Genomic_DNA"/>
</dbReference>
<comment type="catalytic activity">
    <reaction evidence="16 17">
        <text>epoxyqueuosine(34) in tRNA + AH2 = queuosine(34) in tRNA + A + H2O</text>
        <dbReference type="Rhea" id="RHEA:32159"/>
        <dbReference type="Rhea" id="RHEA-COMP:18571"/>
        <dbReference type="Rhea" id="RHEA-COMP:18582"/>
        <dbReference type="ChEBI" id="CHEBI:13193"/>
        <dbReference type="ChEBI" id="CHEBI:15377"/>
        <dbReference type="ChEBI" id="CHEBI:17499"/>
        <dbReference type="ChEBI" id="CHEBI:194431"/>
        <dbReference type="ChEBI" id="CHEBI:194443"/>
        <dbReference type="EC" id="1.17.99.6"/>
    </reaction>
</comment>
<keyword evidence="9 17" id="KW-0671">Queuosine biosynthesis</keyword>
<evidence type="ECO:0000256" key="4">
    <source>
        <dbReference type="ARBA" id="ARBA00012622"/>
    </source>
</evidence>
<dbReference type="PANTHER" id="PTHR36701:SF1">
    <property type="entry name" value="EPOXYQUEUOSINE REDUCTASE QUEH"/>
    <property type="match status" value="1"/>
</dbReference>
<keyword evidence="13 17" id="KW-1015">Disulfide bond</keyword>
<keyword evidence="7 17" id="KW-0819">tRNA processing</keyword>
<dbReference type="RefSeq" id="WP_187423203.1">
    <property type="nucleotide sequence ID" value="NZ_CP060637.1"/>
</dbReference>
<feature type="binding site" evidence="17">
    <location>
        <position position="114"/>
    </location>
    <ligand>
        <name>[4Fe-4S] cluster</name>
        <dbReference type="ChEBI" id="CHEBI:49883"/>
    </ligand>
</feature>
<comment type="similarity">
    <text evidence="3 17">Belongs to the QueH family.</text>
</comment>
<dbReference type="EC" id="1.17.99.6" evidence="4 17"/>
<evidence type="ECO:0000256" key="14">
    <source>
        <dbReference type="ARBA" id="ARBA00023284"/>
    </source>
</evidence>
<evidence type="ECO:0000313" key="19">
    <source>
        <dbReference type="Proteomes" id="UP000515913"/>
    </source>
</evidence>
<evidence type="ECO:0000313" key="18">
    <source>
        <dbReference type="EMBL" id="QNM16061.1"/>
    </source>
</evidence>
<evidence type="ECO:0000256" key="10">
    <source>
        <dbReference type="ARBA" id="ARBA00023002"/>
    </source>
</evidence>
<keyword evidence="14 17" id="KW-0676">Redox-active center</keyword>
<evidence type="ECO:0000256" key="8">
    <source>
        <dbReference type="ARBA" id="ARBA00022723"/>
    </source>
</evidence>
<evidence type="ECO:0000256" key="5">
    <source>
        <dbReference type="ARBA" id="ARBA00016895"/>
    </source>
</evidence>
<comment type="function">
    <text evidence="1 17">Catalyzes the conversion of epoxyqueuosine (oQ) to queuosine (Q), which is a hypermodified base found in the wobble positions of tRNA(Asp), tRNA(Asn), tRNA(His) and tRNA(Tyr).</text>
</comment>
<dbReference type="GO" id="GO:0052693">
    <property type="term" value="F:epoxyqueuosine reductase activity"/>
    <property type="evidence" value="ECO:0007669"/>
    <property type="project" value="UniProtKB-UniRule"/>
</dbReference>
<proteinExistence type="inferred from homology"/>
<gene>
    <name evidence="17" type="primary">queH</name>
    <name evidence="18" type="ORF">H9Q81_04375</name>
</gene>
<evidence type="ECO:0000256" key="9">
    <source>
        <dbReference type="ARBA" id="ARBA00022785"/>
    </source>
</evidence>
<dbReference type="KEGG" id="fho:H9Q81_04375"/>
<keyword evidence="11 17" id="KW-0408">Iron</keyword>
<dbReference type="PANTHER" id="PTHR36701">
    <property type="entry name" value="EPOXYQUEUOSINE REDUCTASE QUEH"/>
    <property type="match status" value="1"/>
</dbReference>
<keyword evidence="19" id="KW-1185">Reference proteome</keyword>
<evidence type="ECO:0000256" key="1">
    <source>
        <dbReference type="ARBA" id="ARBA00002268"/>
    </source>
</evidence>
<dbReference type="GO" id="GO:0046872">
    <property type="term" value="F:metal ion binding"/>
    <property type="evidence" value="ECO:0007669"/>
    <property type="project" value="UniProtKB-KW"/>
</dbReference>
<dbReference type="AlphaFoldDB" id="A0A7G9GZ29"/>
<keyword evidence="12 17" id="KW-0411">Iron-sulfur</keyword>
<evidence type="ECO:0000256" key="16">
    <source>
        <dbReference type="ARBA" id="ARBA00047415"/>
    </source>
</evidence>
<protein>
    <recommendedName>
        <fullName evidence="5 17">Epoxyqueuosine reductase QueH</fullName>
        <ecNumber evidence="4 17">1.17.99.6</ecNumber>
    </recommendedName>
    <alternativeName>
        <fullName evidence="15 17">Queuosine biosynthesis protein QueH</fullName>
    </alternativeName>
</protein>
<evidence type="ECO:0000256" key="11">
    <source>
        <dbReference type="ARBA" id="ARBA00023004"/>
    </source>
</evidence>
<dbReference type="UniPathway" id="UPA00392"/>
<dbReference type="Proteomes" id="UP000515913">
    <property type="component" value="Chromosome"/>
</dbReference>
<sequence>MKQNYDIIMENEIKEIKKSDKKPSLLLHSCCAPCSCAVMEYLLEYFNITIFFYNPNITFKEEYEKRLKEQYDYISQRGYNIDIIEGNYNPLTDFFEKVKGLEKEKEGGQRCYKCYNLRLEETAKEASKNNFDYFSTVLSISPMKNSQWINELGNDLSKKYNVKFLNGDFKKKSRYLRSVNLSKEYNLYRQDYCGCVFSKLEREEYITNKENTCK</sequence>
<keyword evidence="6 17" id="KW-0004">4Fe-4S</keyword>
<evidence type="ECO:0000256" key="12">
    <source>
        <dbReference type="ARBA" id="ARBA00023014"/>
    </source>
</evidence>
<evidence type="ECO:0000256" key="17">
    <source>
        <dbReference type="HAMAP-Rule" id="MF_02089"/>
    </source>
</evidence>
<comment type="pathway">
    <text evidence="2 17">tRNA modification; tRNA-queuosine biosynthesis.</text>
</comment>
<organism evidence="18 19">
    <name type="scientific">Fusobacterium hominis</name>
    <dbReference type="NCBI Taxonomy" id="2764326"/>
    <lineage>
        <taxon>Bacteria</taxon>
        <taxon>Fusobacteriati</taxon>
        <taxon>Fusobacteriota</taxon>
        <taxon>Fusobacteriia</taxon>
        <taxon>Fusobacteriales</taxon>
        <taxon>Fusobacteriaceae</taxon>
        <taxon>Fusobacterium</taxon>
    </lineage>
</organism>
<evidence type="ECO:0000256" key="6">
    <source>
        <dbReference type="ARBA" id="ARBA00022485"/>
    </source>
</evidence>
<evidence type="ECO:0000256" key="2">
    <source>
        <dbReference type="ARBA" id="ARBA00004691"/>
    </source>
</evidence>
<feature type="binding site" evidence="17">
    <location>
        <position position="30"/>
    </location>
    <ligand>
        <name>[4Fe-4S] cluster</name>
        <dbReference type="ChEBI" id="CHEBI:49883"/>
    </ligand>
</feature>
<accession>A0A7G9GZ29</accession>
<dbReference type="HAMAP" id="MF_02089">
    <property type="entry name" value="QueH"/>
    <property type="match status" value="1"/>
</dbReference>
<dbReference type="GO" id="GO:0051539">
    <property type="term" value="F:4 iron, 4 sulfur cluster binding"/>
    <property type="evidence" value="ECO:0007669"/>
    <property type="project" value="UniProtKB-UniRule"/>
</dbReference>
<evidence type="ECO:0000256" key="15">
    <source>
        <dbReference type="ARBA" id="ARBA00031446"/>
    </source>
</evidence>
<feature type="disulfide bond" description="Redox-active" evidence="17">
    <location>
        <begin position="193"/>
        <end position="195"/>
    </location>
</feature>
<keyword evidence="8 17" id="KW-0479">Metal-binding</keyword>
<name>A0A7G9GZ29_9FUSO</name>
<feature type="binding site" evidence="17">
    <location>
        <position position="111"/>
    </location>
    <ligand>
        <name>[4Fe-4S] cluster</name>
        <dbReference type="ChEBI" id="CHEBI:49883"/>
    </ligand>
</feature>
<dbReference type="InterPro" id="IPR003828">
    <property type="entry name" value="QueH"/>
</dbReference>
<evidence type="ECO:0000256" key="3">
    <source>
        <dbReference type="ARBA" id="ARBA00008207"/>
    </source>
</evidence>